<dbReference type="PANTHER" id="PTHR46989">
    <property type="entry name" value="USP DOMAIN-CONTAINING PROTEIN"/>
    <property type="match status" value="1"/>
</dbReference>
<protein>
    <recommendedName>
        <fullName evidence="1">UspA domain-containing protein</fullName>
    </recommendedName>
</protein>
<feature type="domain" description="UspA" evidence="1">
    <location>
        <begin position="31"/>
        <end position="168"/>
    </location>
</feature>
<accession>A0A210QSC8</accession>
<evidence type="ECO:0000259" key="1">
    <source>
        <dbReference type="Pfam" id="PF00582"/>
    </source>
</evidence>
<evidence type="ECO:0000313" key="2">
    <source>
        <dbReference type="EMBL" id="OWF51632.1"/>
    </source>
</evidence>
<gene>
    <name evidence="2" type="ORF">KP79_PYT11695</name>
</gene>
<dbReference type="AlphaFoldDB" id="A0A210QSC8"/>
<dbReference type="OrthoDB" id="843225at2759"/>
<dbReference type="InterPro" id="IPR014729">
    <property type="entry name" value="Rossmann-like_a/b/a_fold"/>
</dbReference>
<comment type="caution">
    <text evidence="2">The sequence shown here is derived from an EMBL/GenBank/DDBJ whole genome shotgun (WGS) entry which is preliminary data.</text>
</comment>
<dbReference type="Pfam" id="PF00582">
    <property type="entry name" value="Usp"/>
    <property type="match status" value="1"/>
</dbReference>
<dbReference type="PRINTS" id="PR01438">
    <property type="entry name" value="UNVRSLSTRESS"/>
</dbReference>
<evidence type="ECO:0000313" key="3">
    <source>
        <dbReference type="Proteomes" id="UP000242188"/>
    </source>
</evidence>
<dbReference type="SUPFAM" id="SSF52402">
    <property type="entry name" value="Adenine nucleotide alpha hydrolases-like"/>
    <property type="match status" value="1"/>
</dbReference>
<dbReference type="InterPro" id="IPR006015">
    <property type="entry name" value="Universal_stress_UspA"/>
</dbReference>
<dbReference type="STRING" id="6573.A0A210QSC8"/>
<keyword evidence="3" id="KW-1185">Reference proteome</keyword>
<dbReference type="InterPro" id="IPR006016">
    <property type="entry name" value="UspA"/>
</dbReference>
<dbReference type="EMBL" id="NEDP02002179">
    <property type="protein sequence ID" value="OWF51632.1"/>
    <property type="molecule type" value="Genomic_DNA"/>
</dbReference>
<reference evidence="2 3" key="1">
    <citation type="journal article" date="2017" name="Nat. Ecol. Evol.">
        <title>Scallop genome provides insights into evolution of bilaterian karyotype and development.</title>
        <authorList>
            <person name="Wang S."/>
            <person name="Zhang J."/>
            <person name="Jiao W."/>
            <person name="Li J."/>
            <person name="Xun X."/>
            <person name="Sun Y."/>
            <person name="Guo X."/>
            <person name="Huan P."/>
            <person name="Dong B."/>
            <person name="Zhang L."/>
            <person name="Hu X."/>
            <person name="Sun X."/>
            <person name="Wang J."/>
            <person name="Zhao C."/>
            <person name="Wang Y."/>
            <person name="Wang D."/>
            <person name="Huang X."/>
            <person name="Wang R."/>
            <person name="Lv J."/>
            <person name="Li Y."/>
            <person name="Zhang Z."/>
            <person name="Liu B."/>
            <person name="Lu W."/>
            <person name="Hui Y."/>
            <person name="Liang J."/>
            <person name="Zhou Z."/>
            <person name="Hou R."/>
            <person name="Li X."/>
            <person name="Liu Y."/>
            <person name="Li H."/>
            <person name="Ning X."/>
            <person name="Lin Y."/>
            <person name="Zhao L."/>
            <person name="Xing Q."/>
            <person name="Dou J."/>
            <person name="Li Y."/>
            <person name="Mao J."/>
            <person name="Guo H."/>
            <person name="Dou H."/>
            <person name="Li T."/>
            <person name="Mu C."/>
            <person name="Jiang W."/>
            <person name="Fu Q."/>
            <person name="Fu X."/>
            <person name="Miao Y."/>
            <person name="Liu J."/>
            <person name="Yu Q."/>
            <person name="Li R."/>
            <person name="Liao H."/>
            <person name="Li X."/>
            <person name="Kong Y."/>
            <person name="Jiang Z."/>
            <person name="Chourrout D."/>
            <person name="Li R."/>
            <person name="Bao Z."/>
        </authorList>
    </citation>
    <scope>NUCLEOTIDE SEQUENCE [LARGE SCALE GENOMIC DNA]</scope>
    <source>
        <strain evidence="2 3">PY_sf001</strain>
    </source>
</reference>
<proteinExistence type="predicted"/>
<organism evidence="2 3">
    <name type="scientific">Mizuhopecten yessoensis</name>
    <name type="common">Japanese scallop</name>
    <name type="synonym">Patinopecten yessoensis</name>
    <dbReference type="NCBI Taxonomy" id="6573"/>
    <lineage>
        <taxon>Eukaryota</taxon>
        <taxon>Metazoa</taxon>
        <taxon>Spiralia</taxon>
        <taxon>Lophotrochozoa</taxon>
        <taxon>Mollusca</taxon>
        <taxon>Bivalvia</taxon>
        <taxon>Autobranchia</taxon>
        <taxon>Pteriomorphia</taxon>
        <taxon>Pectinida</taxon>
        <taxon>Pectinoidea</taxon>
        <taxon>Pectinidae</taxon>
        <taxon>Mizuhopecten</taxon>
    </lineage>
</organism>
<dbReference type="Proteomes" id="UP000242188">
    <property type="component" value="Unassembled WGS sequence"/>
</dbReference>
<dbReference type="PANTHER" id="PTHR46989:SF3">
    <property type="entry name" value="USPA DOMAIN-CONTAINING PROTEIN"/>
    <property type="match status" value="1"/>
</dbReference>
<sequence length="172" mass="19101">MEGQIMDGFAAVKSKFRHLMNAANPGHHQLVIIGVDESDMAEFAFEWYSANFHKPGNKVLLLHCPENYINATTMSPGRVVELQREVEGKSCDLKHKFIEKANRLGIEAEFKVESAEKPGHAIVEAATKHEAAFIVTGTRGMGKIRRTILGSVSDFVVHHAPCPVLVCRHKDK</sequence>
<dbReference type="CDD" id="cd23659">
    <property type="entry name" value="USP_At3g01520-like"/>
    <property type="match status" value="1"/>
</dbReference>
<dbReference type="Gene3D" id="3.40.50.620">
    <property type="entry name" value="HUPs"/>
    <property type="match status" value="1"/>
</dbReference>
<name>A0A210QSC8_MIZYE</name>